<dbReference type="InterPro" id="IPR014818">
    <property type="entry name" value="Phage/plasmid_primase_P4_C"/>
</dbReference>
<proteinExistence type="predicted"/>
<name>A0ABT1CV82_9HYPH</name>
<evidence type="ECO:0000256" key="3">
    <source>
        <dbReference type="ARBA" id="ARBA00022840"/>
    </source>
</evidence>
<dbReference type="Gene3D" id="3.40.50.300">
    <property type="entry name" value="P-loop containing nucleotide triphosphate hydrolases"/>
    <property type="match status" value="1"/>
</dbReference>
<evidence type="ECO:0000256" key="1">
    <source>
        <dbReference type="ARBA" id="ARBA00022741"/>
    </source>
</evidence>
<dbReference type="Pfam" id="PF08706">
    <property type="entry name" value="D5_N"/>
    <property type="match status" value="1"/>
</dbReference>
<accession>A0ABT1CV82</accession>
<dbReference type="Proteomes" id="UP001320715">
    <property type="component" value="Unassembled WGS sequence"/>
</dbReference>
<organism evidence="6 7">
    <name type="scientific">Hoeflea alexandrii</name>
    <dbReference type="NCBI Taxonomy" id="288436"/>
    <lineage>
        <taxon>Bacteria</taxon>
        <taxon>Pseudomonadati</taxon>
        <taxon>Pseudomonadota</taxon>
        <taxon>Alphaproteobacteria</taxon>
        <taxon>Hyphomicrobiales</taxon>
        <taxon>Rhizobiaceae</taxon>
        <taxon>Hoeflea</taxon>
    </lineage>
</organism>
<keyword evidence="3" id="KW-0067">ATP-binding</keyword>
<protein>
    <recommendedName>
        <fullName evidence="5">SF3 helicase domain-containing protein</fullName>
    </recommendedName>
</protein>
<dbReference type="Pfam" id="PF19263">
    <property type="entry name" value="DUF5906"/>
    <property type="match status" value="1"/>
</dbReference>
<dbReference type="SUPFAM" id="SSF52540">
    <property type="entry name" value="P-loop containing nucleoside triphosphate hydrolases"/>
    <property type="match status" value="1"/>
</dbReference>
<evidence type="ECO:0000256" key="2">
    <source>
        <dbReference type="ARBA" id="ARBA00022801"/>
    </source>
</evidence>
<dbReference type="InterPro" id="IPR014015">
    <property type="entry name" value="Helicase_SF3_DNA-vir"/>
</dbReference>
<keyword evidence="1" id="KW-0547">Nucleotide-binding</keyword>
<dbReference type="InterPro" id="IPR027417">
    <property type="entry name" value="P-loop_NTPase"/>
</dbReference>
<gene>
    <name evidence="6" type="ORF">GTW23_18015</name>
</gene>
<feature type="domain" description="SF3 helicase" evidence="5">
    <location>
        <begin position="294"/>
        <end position="456"/>
    </location>
</feature>
<evidence type="ECO:0000259" key="5">
    <source>
        <dbReference type="PROSITE" id="PS51206"/>
    </source>
</evidence>
<evidence type="ECO:0000313" key="7">
    <source>
        <dbReference type="Proteomes" id="UP001320715"/>
    </source>
</evidence>
<dbReference type="PANTHER" id="PTHR35372:SF2">
    <property type="entry name" value="SF3 HELICASE DOMAIN-CONTAINING PROTEIN"/>
    <property type="match status" value="1"/>
</dbReference>
<dbReference type="InterPro" id="IPR045455">
    <property type="entry name" value="NrS-1_pol-like_helicase"/>
</dbReference>
<keyword evidence="2" id="KW-0378">Hydrolase</keyword>
<dbReference type="InterPro" id="IPR006500">
    <property type="entry name" value="Helicase_put_C_phage/plasmid"/>
</dbReference>
<dbReference type="RefSeq" id="WP_252916801.1">
    <property type="nucleotide sequence ID" value="NZ_JAAAML010000003.1"/>
</dbReference>
<dbReference type="InterPro" id="IPR051620">
    <property type="entry name" value="ORF904-like_C"/>
</dbReference>
<evidence type="ECO:0000256" key="4">
    <source>
        <dbReference type="SAM" id="MobiDB-lite"/>
    </source>
</evidence>
<dbReference type="PROSITE" id="PS51206">
    <property type="entry name" value="SF3_HELICASE_1"/>
    <property type="match status" value="1"/>
</dbReference>
<dbReference type="EMBL" id="JAAAML010000003">
    <property type="protein sequence ID" value="MCO6410084.1"/>
    <property type="molecule type" value="Genomic_DNA"/>
</dbReference>
<comment type="caution">
    <text evidence="6">The sequence shown here is derived from an EMBL/GenBank/DDBJ whole genome shotgun (WGS) entry which is preliminary data.</text>
</comment>
<dbReference type="PANTHER" id="PTHR35372">
    <property type="entry name" value="ATP BINDING PROTEIN-RELATED"/>
    <property type="match status" value="1"/>
</dbReference>
<dbReference type="SMART" id="SM00885">
    <property type="entry name" value="D5_N"/>
    <property type="match status" value="1"/>
</dbReference>
<keyword evidence="7" id="KW-1185">Reference proteome</keyword>
<dbReference type="NCBIfam" id="TIGR01613">
    <property type="entry name" value="primase_Cterm"/>
    <property type="match status" value="1"/>
</dbReference>
<reference evidence="6 7" key="1">
    <citation type="submission" date="2020-01" db="EMBL/GenBank/DDBJ databases">
        <title>Genomes of bacteria type strains.</title>
        <authorList>
            <person name="Chen J."/>
            <person name="Zhu S."/>
            <person name="Yang J."/>
        </authorList>
    </citation>
    <scope>NUCLEOTIDE SEQUENCE [LARGE SCALE GENOMIC DNA]</scope>
    <source>
        <strain evidence="6 7">DSM 16655</strain>
    </source>
</reference>
<sequence length="606" mass="67611">MNKHVKIPAAVQAMLDAMGHEPRAENPDPSSKPEPATAAGAPQLPEPDAPELTAEEMLAECAGEPETDIGNGRRLLIRYGSRILHVARVGWHGFDGKHWKEDEDGSVVRPLAQKTAEFIDDEAMAMSATEEEAILIEAGQTARKERIKMGRPAKDWPADKSQRWLELEETEEAGESALKTVKGRRSARHRFAKSSAGTSKINNLLTEAAPHVARMVNDMNTDLFAFNCTNGTLRFVRVEDEESDPDDPRWRWEARLDQHRAGDYISKLGQVEYRPDAKAPEFHKFFQTVQPDPAVRLFLQRFFGYSLLGLTKEQCLLFFYGAGRNGKSTFIDLMTEILGNYAVTLSVDSFAGEGRRSGAEATPDLARLPGARLVAASEPESGVHLKESLIKTLTGGERIPVRRLQQEFIEVIPQFKIVMVGNHKPVIRDTSDGIWRRVLLVPWEIQIASDQVDRRLPEKLRAEADGVFAWLVRGALDYLTLGLGVPDKVTAATSEYREDSDPIGAFIRAGCIVTGHEHDYSTPDDICVGYANWAAREGQPEFRKSTLMRRFPDYARKQWEGPDGMMHGFRKHKSSTTRYTGIKVRDEYLRVRGEGGPDGGGGYGDQ</sequence>
<feature type="region of interest" description="Disordered" evidence="4">
    <location>
        <begin position="15"/>
        <end position="48"/>
    </location>
</feature>
<evidence type="ECO:0000313" key="6">
    <source>
        <dbReference type="EMBL" id="MCO6410084.1"/>
    </source>
</evidence>